<feature type="compositionally biased region" description="Basic and acidic residues" evidence="4">
    <location>
        <begin position="694"/>
        <end position="712"/>
    </location>
</feature>
<dbReference type="InterPro" id="IPR036427">
    <property type="entry name" value="Bromodomain-like_sf"/>
</dbReference>
<dbReference type="Pfam" id="PF00439">
    <property type="entry name" value="Bromodomain"/>
    <property type="match status" value="1"/>
</dbReference>
<dbReference type="InterPro" id="IPR004252">
    <property type="entry name" value="Probable_transposase_24"/>
</dbReference>
<dbReference type="InterPro" id="IPR001487">
    <property type="entry name" value="Bromodomain"/>
</dbReference>
<gene>
    <name evidence="6" type="ORF">RJ639_037595</name>
</gene>
<proteinExistence type="predicted"/>
<dbReference type="Gene3D" id="1.20.920.10">
    <property type="entry name" value="Bromodomain-like"/>
    <property type="match status" value="1"/>
</dbReference>
<feature type="domain" description="Bromo" evidence="5">
    <location>
        <begin position="163"/>
        <end position="236"/>
    </location>
</feature>
<keyword evidence="3" id="KW-0175">Coiled coil</keyword>
<dbReference type="SMART" id="SM00297">
    <property type="entry name" value="BROMO"/>
    <property type="match status" value="1"/>
</dbReference>
<comment type="caution">
    <text evidence="6">The sequence shown here is derived from an EMBL/GenBank/DDBJ whole genome shotgun (WGS) entry which is preliminary data.</text>
</comment>
<dbReference type="PROSITE" id="PS00633">
    <property type="entry name" value="BROMODOMAIN_1"/>
    <property type="match status" value="1"/>
</dbReference>
<dbReference type="AlphaFoldDB" id="A0AA89BCY9"/>
<keyword evidence="7" id="KW-1185">Reference proteome</keyword>
<reference evidence="6" key="1">
    <citation type="submission" date="2022-12" db="EMBL/GenBank/DDBJ databases">
        <title>Draft genome assemblies for two species of Escallonia (Escalloniales).</title>
        <authorList>
            <person name="Chanderbali A."/>
            <person name="Dervinis C."/>
            <person name="Anghel I."/>
            <person name="Soltis D."/>
            <person name="Soltis P."/>
            <person name="Zapata F."/>
        </authorList>
    </citation>
    <scope>NUCLEOTIDE SEQUENCE</scope>
    <source>
        <strain evidence="6">UCBG64.0493</strain>
        <tissue evidence="6">Leaf</tissue>
    </source>
</reference>
<dbReference type="EMBL" id="JAVXUP010000424">
    <property type="protein sequence ID" value="KAK3028261.1"/>
    <property type="molecule type" value="Genomic_DNA"/>
</dbReference>
<protein>
    <recommendedName>
        <fullName evidence="5">Bromo domain-containing protein</fullName>
    </recommendedName>
</protein>
<feature type="region of interest" description="Disordered" evidence="4">
    <location>
        <begin position="651"/>
        <end position="712"/>
    </location>
</feature>
<evidence type="ECO:0000256" key="3">
    <source>
        <dbReference type="SAM" id="Coils"/>
    </source>
</evidence>
<evidence type="ECO:0000256" key="4">
    <source>
        <dbReference type="SAM" id="MobiDB-lite"/>
    </source>
</evidence>
<sequence>MFDAIRKVLGRVTSEYYGLITELVVASKTMRAKREIAKIKPRRVAEAVPNVAFLNADLSGLDGVHNTQFVSGMEAGTLQTDANMSGQQADLGEQAMVNEKTEDSVNSVHAVNMPVSVKQKGGSIIMRSQGDGTHEDEARLPHQDPRFKGQELTVALLVIKEIMKMDEAEPFNVPVNPMALGIPDYFDVIDTPMDFGTICNNLENGSKYMNSEDVFKDVQYIWDNCCKYNKDGDYILELMERVKKNFMKYWSAAGLYKEQPQASNGSHLPPPEPILRRGKRGQECLDIVIEKTEHQQQDDIGPSQAQSPKPLLVYGQAAQPELSSSQSQPSQQKSDAIVEVAESISTRRRGRGPTRCLNLWNRQGRISISTNESGQPIGPEAPKLTNFLGTLARDGLMAPLTYVDWRGVPDVYKENMWEQVQLKFDIDPECKVWVMRSLGKKWKDWKSKLKIAHYNNHETDEERLADRDERVLPDQWSILVSHWNSSKAVKRSETNKANRLQQKFNHTTGTKSFARLREEERVKRPDKKDPSRAELFILTRTRKDGQPVNEASSNIISKLRERTTQLQNTLQNTVRPDNDILSQVMGRNQQGRVHTLSVLAAPNPTRSEALKMVSEANAEVNEMKQRMVAMEQTCTQMAAQMATMMSMMSSIKNTESSKDPSDVSVDTSGASDDLLQLEASPSASTPVTPAVSARETRAMKRVKIQDESISKL</sequence>
<evidence type="ECO:0000256" key="2">
    <source>
        <dbReference type="PROSITE-ProRule" id="PRU00035"/>
    </source>
</evidence>
<evidence type="ECO:0000313" key="6">
    <source>
        <dbReference type="EMBL" id="KAK3028261.1"/>
    </source>
</evidence>
<dbReference type="SUPFAM" id="SSF47370">
    <property type="entry name" value="Bromodomain"/>
    <property type="match status" value="1"/>
</dbReference>
<dbReference type="InterPro" id="IPR018359">
    <property type="entry name" value="Bromodomain_CS"/>
</dbReference>
<accession>A0AA89BCY9</accession>
<evidence type="ECO:0000256" key="1">
    <source>
        <dbReference type="ARBA" id="ARBA00023117"/>
    </source>
</evidence>
<evidence type="ECO:0000313" key="7">
    <source>
        <dbReference type="Proteomes" id="UP001188597"/>
    </source>
</evidence>
<dbReference type="PRINTS" id="PR00503">
    <property type="entry name" value="BROMODOMAIN"/>
</dbReference>
<keyword evidence="1 2" id="KW-0103">Bromodomain</keyword>
<dbReference type="PANTHER" id="PTHR47809">
    <property type="entry name" value="DNA-BINDING BROMODOMAIN-CONTAINING PROTEIN"/>
    <property type="match status" value="1"/>
</dbReference>
<dbReference type="Pfam" id="PF03004">
    <property type="entry name" value="Transposase_24"/>
    <property type="match status" value="1"/>
</dbReference>
<dbReference type="PROSITE" id="PS50014">
    <property type="entry name" value="BROMODOMAIN_2"/>
    <property type="match status" value="1"/>
</dbReference>
<dbReference type="PANTHER" id="PTHR47809:SF3">
    <property type="entry name" value="CHROMATIN REMODELER BROMODOMAIN FAMILY"/>
    <property type="match status" value="1"/>
</dbReference>
<name>A0AA89BCY9_9ASTE</name>
<organism evidence="6 7">
    <name type="scientific">Escallonia herrerae</name>
    <dbReference type="NCBI Taxonomy" id="1293975"/>
    <lineage>
        <taxon>Eukaryota</taxon>
        <taxon>Viridiplantae</taxon>
        <taxon>Streptophyta</taxon>
        <taxon>Embryophyta</taxon>
        <taxon>Tracheophyta</taxon>
        <taxon>Spermatophyta</taxon>
        <taxon>Magnoliopsida</taxon>
        <taxon>eudicotyledons</taxon>
        <taxon>Gunneridae</taxon>
        <taxon>Pentapetalae</taxon>
        <taxon>asterids</taxon>
        <taxon>campanulids</taxon>
        <taxon>Escalloniales</taxon>
        <taxon>Escalloniaceae</taxon>
        <taxon>Escallonia</taxon>
    </lineage>
</organism>
<feature type="coiled-coil region" evidence="3">
    <location>
        <begin position="606"/>
        <end position="640"/>
    </location>
</feature>
<evidence type="ECO:0000259" key="5">
    <source>
        <dbReference type="PROSITE" id="PS50014"/>
    </source>
</evidence>
<dbReference type="Proteomes" id="UP001188597">
    <property type="component" value="Unassembled WGS sequence"/>
</dbReference>